<dbReference type="Pfam" id="PF03372">
    <property type="entry name" value="Exo_endo_phos"/>
    <property type="match status" value="1"/>
</dbReference>
<accession>A0A9Q1K0Y6</accession>
<dbReference type="InterPro" id="IPR005135">
    <property type="entry name" value="Endo/exonuclease/phosphatase"/>
</dbReference>
<comment type="caution">
    <text evidence="3">The sequence shown here is derived from an EMBL/GenBank/DDBJ whole genome shotgun (WGS) entry which is preliminary data.</text>
</comment>
<evidence type="ECO:0000313" key="3">
    <source>
        <dbReference type="EMBL" id="KAJ8434448.1"/>
    </source>
</evidence>
<dbReference type="InterPro" id="IPR036691">
    <property type="entry name" value="Endo/exonu/phosph_ase_sf"/>
</dbReference>
<evidence type="ECO:0000256" key="1">
    <source>
        <dbReference type="SAM" id="MobiDB-lite"/>
    </source>
</evidence>
<reference evidence="3" key="1">
    <citation type="submission" date="2022-04" db="EMBL/GenBank/DDBJ databases">
        <title>Carnegiea gigantea Genome sequencing and assembly v2.</title>
        <authorList>
            <person name="Copetti D."/>
            <person name="Sanderson M.J."/>
            <person name="Burquez A."/>
            <person name="Wojciechowski M.F."/>
        </authorList>
    </citation>
    <scope>NUCLEOTIDE SEQUENCE</scope>
    <source>
        <strain evidence="3">SGP5-SGP5p</strain>
        <tissue evidence="3">Aerial part</tissue>
    </source>
</reference>
<evidence type="ECO:0000313" key="4">
    <source>
        <dbReference type="Proteomes" id="UP001153076"/>
    </source>
</evidence>
<dbReference type="SUPFAM" id="SSF56219">
    <property type="entry name" value="DNase I-like"/>
    <property type="match status" value="1"/>
</dbReference>
<feature type="region of interest" description="Disordered" evidence="1">
    <location>
        <begin position="32"/>
        <end position="61"/>
    </location>
</feature>
<evidence type="ECO:0000259" key="2">
    <source>
        <dbReference type="Pfam" id="PF03372"/>
    </source>
</evidence>
<dbReference type="GO" id="GO:0003824">
    <property type="term" value="F:catalytic activity"/>
    <property type="evidence" value="ECO:0007669"/>
    <property type="project" value="InterPro"/>
</dbReference>
<name>A0A9Q1K0Y6_9CARY</name>
<dbReference type="PANTHER" id="PTHR35218">
    <property type="entry name" value="RNASE H DOMAIN-CONTAINING PROTEIN"/>
    <property type="match status" value="1"/>
</dbReference>
<organism evidence="3 4">
    <name type="scientific">Carnegiea gigantea</name>
    <dbReference type="NCBI Taxonomy" id="171969"/>
    <lineage>
        <taxon>Eukaryota</taxon>
        <taxon>Viridiplantae</taxon>
        <taxon>Streptophyta</taxon>
        <taxon>Embryophyta</taxon>
        <taxon>Tracheophyta</taxon>
        <taxon>Spermatophyta</taxon>
        <taxon>Magnoliopsida</taxon>
        <taxon>eudicotyledons</taxon>
        <taxon>Gunneridae</taxon>
        <taxon>Pentapetalae</taxon>
        <taxon>Caryophyllales</taxon>
        <taxon>Cactineae</taxon>
        <taxon>Cactaceae</taxon>
        <taxon>Cactoideae</taxon>
        <taxon>Echinocereeae</taxon>
        <taxon>Carnegiea</taxon>
    </lineage>
</organism>
<dbReference type="PANTHER" id="PTHR35218:SF9">
    <property type="entry name" value="ENDONUCLEASE_EXONUCLEASE_PHOSPHATASE DOMAIN-CONTAINING PROTEIN"/>
    <property type="match status" value="1"/>
</dbReference>
<sequence>MKTTCEARAPVAPRNARPFLRPHATWKAMTLANSAQEPSKPTHKKSSKETLLRPSTNAQPRATFSTSQTCLLHTQKIKDPRLCPARSRVSLNNLAQPNGISKRLTAVHSGAPPDPREAYHQAYQGELPLQLDDIRDTNMEESCRILFTPKDTRMKKSSDAQNIEMATQATRRDFLLTLKELLRKYKPTILAFLETRISGEPADEVCNNIVLMAQGLSGGIWMFWKAENITVNTITSHPQYITLEVAPNGEDGWLFTTVYGSPQEATREELWTLLETFATTHSKPWLVTGDFNKTKTMA</sequence>
<dbReference type="Gene3D" id="3.60.10.10">
    <property type="entry name" value="Endonuclease/exonuclease/phosphatase"/>
    <property type="match status" value="1"/>
</dbReference>
<protein>
    <recommendedName>
        <fullName evidence="2">Endonuclease/exonuclease/phosphatase domain-containing protein</fullName>
    </recommendedName>
</protein>
<feature type="domain" description="Endonuclease/exonuclease/phosphatase" evidence="2">
    <location>
        <begin position="162"/>
        <end position="292"/>
    </location>
</feature>
<dbReference type="EMBL" id="JAKOGI010000478">
    <property type="protein sequence ID" value="KAJ8434448.1"/>
    <property type="molecule type" value="Genomic_DNA"/>
</dbReference>
<dbReference type="AlphaFoldDB" id="A0A9Q1K0Y6"/>
<proteinExistence type="predicted"/>
<dbReference type="OrthoDB" id="1113909at2759"/>
<dbReference type="Proteomes" id="UP001153076">
    <property type="component" value="Unassembled WGS sequence"/>
</dbReference>
<gene>
    <name evidence="3" type="ORF">Cgig2_025418</name>
</gene>
<keyword evidence="4" id="KW-1185">Reference proteome</keyword>